<reference evidence="2" key="1">
    <citation type="journal article" date="2014" name="Science">
        <title>Ancient hybridizations among the ancestral genomes of bread wheat.</title>
        <authorList>
            <consortium name="International Wheat Genome Sequencing Consortium,"/>
            <person name="Marcussen T."/>
            <person name="Sandve S.R."/>
            <person name="Heier L."/>
            <person name="Spannagl M."/>
            <person name="Pfeifer M."/>
            <person name="Jakobsen K.S."/>
            <person name="Wulff B.B."/>
            <person name="Steuernagel B."/>
            <person name="Mayer K.F."/>
            <person name="Olsen O.A."/>
        </authorList>
    </citation>
    <scope>NUCLEOTIDE SEQUENCE [LARGE SCALE GENOMIC DNA]</scope>
    <source>
        <strain evidence="2">cv. AL8/78</strain>
    </source>
</reference>
<dbReference type="PANTHER" id="PTHR33116:SF78">
    <property type="entry name" value="OS12G0587133 PROTEIN"/>
    <property type="match status" value="1"/>
</dbReference>
<proteinExistence type="predicted"/>
<reference evidence="1" key="5">
    <citation type="journal article" date="2021" name="G3 (Bethesda)">
        <title>Aegilops tauschii genome assembly Aet v5.0 features greater sequence contiguity and improved annotation.</title>
        <authorList>
            <person name="Wang L."/>
            <person name="Zhu T."/>
            <person name="Rodriguez J.C."/>
            <person name="Deal K.R."/>
            <person name="Dubcovsky J."/>
            <person name="McGuire P.E."/>
            <person name="Lux T."/>
            <person name="Spannagl M."/>
            <person name="Mayer K.F.X."/>
            <person name="Baldrich P."/>
            <person name="Meyers B.C."/>
            <person name="Huo N."/>
            <person name="Gu Y.Q."/>
            <person name="Zhou H."/>
            <person name="Devos K.M."/>
            <person name="Bennetzen J.L."/>
            <person name="Unver T."/>
            <person name="Budak H."/>
            <person name="Gulick P.J."/>
            <person name="Galiba G."/>
            <person name="Kalapos B."/>
            <person name="Nelson D.R."/>
            <person name="Li P."/>
            <person name="You F.M."/>
            <person name="Luo M.C."/>
            <person name="Dvorak J."/>
        </authorList>
    </citation>
    <scope>NUCLEOTIDE SEQUENCE [LARGE SCALE GENOMIC DNA]</scope>
    <source>
        <strain evidence="1">cv. AL8/78</strain>
    </source>
</reference>
<dbReference type="Proteomes" id="UP000015105">
    <property type="component" value="Chromosome 5D"/>
</dbReference>
<sequence>IVVCEVLMLFGRASGLMVNYAESSASLLHCDTDEATAALAHLRCPTLDLPITYLGIPLTIGRPTAAQLQPLVDGIARRLPAWKANPMNKTGCLALVKSVLGAIPVHQLLTFVPPKKTLRQIKKIQRGFLWVGRAAANGGHCHINWRRVCRPISHRGLGVQDLGRSCLALRLRWLWFSRTDHECAWSGLDLQFSADERALFFASTMMNLRNGSTAYFLEDRWINGQSLREIALALYNCIPKRRRKIRTVAQGLQGHSC</sequence>
<reference evidence="1" key="3">
    <citation type="journal article" date="2017" name="Nature">
        <title>Genome sequence of the progenitor of the wheat D genome Aegilops tauschii.</title>
        <authorList>
            <person name="Luo M.C."/>
            <person name="Gu Y.Q."/>
            <person name="Puiu D."/>
            <person name="Wang H."/>
            <person name="Twardziok S.O."/>
            <person name="Deal K.R."/>
            <person name="Huo N."/>
            <person name="Zhu T."/>
            <person name="Wang L."/>
            <person name="Wang Y."/>
            <person name="McGuire P.E."/>
            <person name="Liu S."/>
            <person name="Long H."/>
            <person name="Ramasamy R.K."/>
            <person name="Rodriguez J.C."/>
            <person name="Van S.L."/>
            <person name="Yuan L."/>
            <person name="Wang Z."/>
            <person name="Xia Z."/>
            <person name="Xiao L."/>
            <person name="Anderson O.D."/>
            <person name="Ouyang S."/>
            <person name="Liang Y."/>
            <person name="Zimin A.V."/>
            <person name="Pertea G."/>
            <person name="Qi P."/>
            <person name="Bennetzen J.L."/>
            <person name="Dai X."/>
            <person name="Dawson M.W."/>
            <person name="Muller H.G."/>
            <person name="Kugler K."/>
            <person name="Rivarola-Duarte L."/>
            <person name="Spannagl M."/>
            <person name="Mayer K.F.X."/>
            <person name="Lu F.H."/>
            <person name="Bevan M.W."/>
            <person name="Leroy P."/>
            <person name="Li P."/>
            <person name="You F.M."/>
            <person name="Sun Q."/>
            <person name="Liu Z."/>
            <person name="Lyons E."/>
            <person name="Wicker T."/>
            <person name="Salzberg S.L."/>
            <person name="Devos K.M."/>
            <person name="Dvorak J."/>
        </authorList>
    </citation>
    <scope>NUCLEOTIDE SEQUENCE [LARGE SCALE GENOMIC DNA]</scope>
    <source>
        <strain evidence="1">cv. AL8/78</strain>
    </source>
</reference>
<reference evidence="2" key="2">
    <citation type="journal article" date="2017" name="Nat. Plants">
        <title>The Aegilops tauschii genome reveals multiple impacts of transposons.</title>
        <authorList>
            <person name="Zhao G."/>
            <person name="Zou C."/>
            <person name="Li K."/>
            <person name="Wang K."/>
            <person name="Li T."/>
            <person name="Gao L."/>
            <person name="Zhang X."/>
            <person name="Wang H."/>
            <person name="Yang Z."/>
            <person name="Liu X."/>
            <person name="Jiang W."/>
            <person name="Mao L."/>
            <person name="Kong X."/>
            <person name="Jiao Y."/>
            <person name="Jia J."/>
        </authorList>
    </citation>
    <scope>NUCLEOTIDE SEQUENCE [LARGE SCALE GENOMIC DNA]</scope>
    <source>
        <strain evidence="2">cv. AL8/78</strain>
    </source>
</reference>
<reference evidence="1" key="4">
    <citation type="submission" date="2019-03" db="UniProtKB">
        <authorList>
            <consortium name="EnsemblPlants"/>
        </authorList>
    </citation>
    <scope>IDENTIFICATION</scope>
</reference>
<evidence type="ECO:0000313" key="2">
    <source>
        <dbReference type="Proteomes" id="UP000015105"/>
    </source>
</evidence>
<dbReference type="PANTHER" id="PTHR33116">
    <property type="entry name" value="REVERSE TRANSCRIPTASE ZINC-BINDING DOMAIN-CONTAINING PROTEIN-RELATED-RELATED"/>
    <property type="match status" value="1"/>
</dbReference>
<dbReference type="EnsemblPlants" id="AET5Gv20315800.2">
    <property type="protein sequence ID" value="AET5Gv20315800.2"/>
    <property type="gene ID" value="AET5Gv20315800"/>
</dbReference>
<dbReference type="STRING" id="200361.A0A453K795"/>
<dbReference type="Gramene" id="AET5Gv20315800.2">
    <property type="protein sequence ID" value="AET5Gv20315800.2"/>
    <property type="gene ID" value="AET5Gv20315800"/>
</dbReference>
<evidence type="ECO:0008006" key="3">
    <source>
        <dbReference type="Google" id="ProtNLM"/>
    </source>
</evidence>
<protein>
    <recommendedName>
        <fullName evidence="3">Reverse transcriptase zinc-binding domain-containing protein</fullName>
    </recommendedName>
</protein>
<name>A0A453K795_AEGTS</name>
<keyword evidence="2" id="KW-1185">Reference proteome</keyword>
<accession>A0A453K795</accession>
<organism evidence="1 2">
    <name type="scientific">Aegilops tauschii subsp. strangulata</name>
    <name type="common">Goatgrass</name>
    <dbReference type="NCBI Taxonomy" id="200361"/>
    <lineage>
        <taxon>Eukaryota</taxon>
        <taxon>Viridiplantae</taxon>
        <taxon>Streptophyta</taxon>
        <taxon>Embryophyta</taxon>
        <taxon>Tracheophyta</taxon>
        <taxon>Spermatophyta</taxon>
        <taxon>Magnoliopsida</taxon>
        <taxon>Liliopsida</taxon>
        <taxon>Poales</taxon>
        <taxon>Poaceae</taxon>
        <taxon>BOP clade</taxon>
        <taxon>Pooideae</taxon>
        <taxon>Triticodae</taxon>
        <taxon>Triticeae</taxon>
        <taxon>Triticinae</taxon>
        <taxon>Aegilops</taxon>
    </lineage>
</organism>
<dbReference type="AlphaFoldDB" id="A0A453K795"/>
<evidence type="ECO:0000313" key="1">
    <source>
        <dbReference type="EnsemblPlants" id="AET5Gv20315800.2"/>
    </source>
</evidence>